<evidence type="ECO:0000313" key="1">
    <source>
        <dbReference type="EMBL" id="MDR7300079.1"/>
    </source>
</evidence>
<organism evidence="1 2">
    <name type="scientific">Haloactinomyces albus</name>
    <dbReference type="NCBI Taxonomy" id="1352928"/>
    <lineage>
        <taxon>Bacteria</taxon>
        <taxon>Bacillati</taxon>
        <taxon>Actinomycetota</taxon>
        <taxon>Actinomycetes</taxon>
        <taxon>Actinopolysporales</taxon>
        <taxon>Actinopolysporaceae</taxon>
        <taxon>Haloactinomyces</taxon>
    </lineage>
</organism>
<dbReference type="AlphaFoldDB" id="A0AAE3ZAS5"/>
<reference evidence="1" key="1">
    <citation type="submission" date="2023-07" db="EMBL/GenBank/DDBJ databases">
        <title>Sequencing the genomes of 1000 actinobacteria strains.</title>
        <authorList>
            <person name="Klenk H.-P."/>
        </authorList>
    </citation>
    <scope>NUCLEOTIDE SEQUENCE</scope>
    <source>
        <strain evidence="1">DSM 45977</strain>
    </source>
</reference>
<dbReference type="Proteomes" id="UP001180845">
    <property type="component" value="Unassembled WGS sequence"/>
</dbReference>
<name>A0AAE3ZAS5_9ACTN</name>
<accession>A0AAE3ZAS5</accession>
<sequence>MLSPDSECSGTPEWISADRIDPDSVVRHVRYRAGEVGESQRCVHVVLPTAQGLLASACGQRFAPGRMEDTAGGMPCLACVQRLAAAERGGTARRLVDEHGEGGLPG</sequence>
<gene>
    <name evidence="1" type="ORF">JOF55_000260</name>
</gene>
<comment type="caution">
    <text evidence="1">The sequence shown here is derived from an EMBL/GenBank/DDBJ whole genome shotgun (WGS) entry which is preliminary data.</text>
</comment>
<evidence type="ECO:0000313" key="2">
    <source>
        <dbReference type="Proteomes" id="UP001180845"/>
    </source>
</evidence>
<protein>
    <submittedName>
        <fullName evidence="1">Uncharacterized protein</fullName>
    </submittedName>
</protein>
<dbReference type="EMBL" id="JAVDXW010000001">
    <property type="protein sequence ID" value="MDR7300079.1"/>
    <property type="molecule type" value="Genomic_DNA"/>
</dbReference>
<dbReference type="RefSeq" id="WP_310268247.1">
    <property type="nucleotide sequence ID" value="NZ_JAVDXW010000001.1"/>
</dbReference>
<keyword evidence="2" id="KW-1185">Reference proteome</keyword>
<proteinExistence type="predicted"/>